<evidence type="ECO:0000256" key="7">
    <source>
        <dbReference type="ARBA" id="ARBA00023224"/>
    </source>
</evidence>
<dbReference type="PRINTS" id="PR00237">
    <property type="entry name" value="GPCRRHODOPSN"/>
</dbReference>
<feature type="transmembrane region" description="Helical" evidence="9">
    <location>
        <begin position="101"/>
        <end position="122"/>
    </location>
</feature>
<comment type="subcellular location">
    <subcellularLocation>
        <location evidence="1">Membrane</location>
        <topology evidence="1">Multi-pass membrane protein</topology>
    </subcellularLocation>
</comment>
<feature type="transmembrane region" description="Helical" evidence="9">
    <location>
        <begin position="329"/>
        <end position="349"/>
    </location>
</feature>
<dbReference type="InterPro" id="IPR000276">
    <property type="entry name" value="GPCR_Rhodpsn"/>
</dbReference>
<protein>
    <recommendedName>
        <fullName evidence="10">G-protein coupled receptors family 1 profile domain-containing protein</fullName>
    </recommendedName>
</protein>
<keyword evidence="2 8" id="KW-0812">Transmembrane</keyword>
<evidence type="ECO:0000256" key="9">
    <source>
        <dbReference type="SAM" id="Phobius"/>
    </source>
</evidence>
<dbReference type="GO" id="GO:0005886">
    <property type="term" value="C:plasma membrane"/>
    <property type="evidence" value="ECO:0007669"/>
    <property type="project" value="TreeGrafter"/>
</dbReference>
<dbReference type="SMART" id="SM01381">
    <property type="entry name" value="7TM_GPCR_Srsx"/>
    <property type="match status" value="1"/>
</dbReference>
<evidence type="ECO:0000256" key="1">
    <source>
        <dbReference type="ARBA" id="ARBA00004141"/>
    </source>
</evidence>
<gene>
    <name evidence="11" type="ORF">pdam_00006724</name>
</gene>
<evidence type="ECO:0000256" key="4">
    <source>
        <dbReference type="ARBA" id="ARBA00023040"/>
    </source>
</evidence>
<keyword evidence="12" id="KW-1185">Reference proteome</keyword>
<comment type="similarity">
    <text evidence="8">Belongs to the G-protein coupled receptor 1 family.</text>
</comment>
<accession>A0A3M6UWC8</accession>
<comment type="caution">
    <text evidence="11">The sequence shown here is derived from an EMBL/GenBank/DDBJ whole genome shotgun (WGS) entry which is preliminary data.</text>
</comment>
<dbReference type="SUPFAM" id="SSF81321">
    <property type="entry name" value="Family A G protein-coupled receptor-like"/>
    <property type="match status" value="1"/>
</dbReference>
<evidence type="ECO:0000256" key="8">
    <source>
        <dbReference type="RuleBase" id="RU000688"/>
    </source>
</evidence>
<evidence type="ECO:0000256" key="5">
    <source>
        <dbReference type="ARBA" id="ARBA00023136"/>
    </source>
</evidence>
<evidence type="ECO:0000256" key="2">
    <source>
        <dbReference type="ARBA" id="ARBA00022692"/>
    </source>
</evidence>
<dbReference type="PROSITE" id="PS00237">
    <property type="entry name" value="G_PROTEIN_RECEP_F1_1"/>
    <property type="match status" value="1"/>
</dbReference>
<organism evidence="11 12">
    <name type="scientific">Pocillopora damicornis</name>
    <name type="common">Cauliflower coral</name>
    <name type="synonym">Millepora damicornis</name>
    <dbReference type="NCBI Taxonomy" id="46731"/>
    <lineage>
        <taxon>Eukaryota</taxon>
        <taxon>Metazoa</taxon>
        <taxon>Cnidaria</taxon>
        <taxon>Anthozoa</taxon>
        <taxon>Hexacorallia</taxon>
        <taxon>Scleractinia</taxon>
        <taxon>Astrocoeniina</taxon>
        <taxon>Pocilloporidae</taxon>
        <taxon>Pocillopora</taxon>
    </lineage>
</organism>
<dbReference type="Proteomes" id="UP000275408">
    <property type="component" value="Unassembled WGS sequence"/>
</dbReference>
<dbReference type="EMBL" id="RCHS01000573">
    <property type="protein sequence ID" value="RMX57899.1"/>
    <property type="molecule type" value="Genomic_DNA"/>
</dbReference>
<dbReference type="Gene3D" id="1.20.1070.10">
    <property type="entry name" value="Rhodopsin 7-helix transmembrane proteins"/>
    <property type="match status" value="1"/>
</dbReference>
<evidence type="ECO:0000259" key="10">
    <source>
        <dbReference type="PROSITE" id="PS50262"/>
    </source>
</evidence>
<proteinExistence type="inferred from homology"/>
<dbReference type="PANTHER" id="PTHR45695">
    <property type="entry name" value="LEUCOKININ RECEPTOR-RELATED"/>
    <property type="match status" value="1"/>
</dbReference>
<dbReference type="PROSITE" id="PS50262">
    <property type="entry name" value="G_PROTEIN_RECEP_F1_2"/>
    <property type="match status" value="1"/>
</dbReference>
<dbReference type="Pfam" id="PF00001">
    <property type="entry name" value="7tm_1"/>
    <property type="match status" value="1"/>
</dbReference>
<feature type="transmembrane region" description="Helical" evidence="9">
    <location>
        <begin position="29"/>
        <end position="51"/>
    </location>
</feature>
<evidence type="ECO:0000256" key="3">
    <source>
        <dbReference type="ARBA" id="ARBA00022989"/>
    </source>
</evidence>
<feature type="domain" description="G-protein coupled receptors family 1 profile" evidence="10">
    <location>
        <begin position="42"/>
        <end position="350"/>
    </location>
</feature>
<sequence length="375" mass="42443">MMVSNSSINDSFTNEAQETQLKWLNAVQYTMFTTIFVVSVIGNTLVCLVIARTPRMRTTRNFLLVNLAVADLTVAMLCIPFEVVLKLTYPRWPLGPVMCKILWPTMTSVTTCSSATLVAISYDRFRAVVHPWKPRFTSVQTTIIIATTWSVSYVLVIPYLLVLSIKDNYCREVWPSAVARRTYTLGLFVIQFVVPIFIIAFAYTKVVLKLRDQAARFAVEKKDQDTATPEITRAGQSSSFLSVEVSDVNSISGSPLPNKKFTTRLNKLVLSPKCPRTGQSSAIQRLERNTKIVKMLLTVVLLYVVCMLPNQVVWLWYEFGSGQNSPYLRVLLTLGSSMVYLNSSVNPILYAGMNDEFRRGFINLLRCRCRRPINK</sequence>
<dbReference type="STRING" id="46731.A0A3M6UWC8"/>
<keyword evidence="3 9" id="KW-1133">Transmembrane helix</keyword>
<keyword evidence="4 8" id="KW-0297">G-protein coupled receptor</keyword>
<keyword evidence="6 8" id="KW-0675">Receptor</keyword>
<evidence type="ECO:0000313" key="12">
    <source>
        <dbReference type="Proteomes" id="UP000275408"/>
    </source>
</evidence>
<dbReference type="InterPro" id="IPR017452">
    <property type="entry name" value="GPCR_Rhodpsn_7TM"/>
</dbReference>
<feature type="transmembrane region" description="Helical" evidence="9">
    <location>
        <begin position="182"/>
        <end position="203"/>
    </location>
</feature>
<keyword evidence="7 8" id="KW-0807">Transducer</keyword>
<reference evidence="11 12" key="1">
    <citation type="journal article" date="2018" name="Sci. Rep.">
        <title>Comparative analysis of the Pocillopora damicornis genome highlights role of immune system in coral evolution.</title>
        <authorList>
            <person name="Cunning R."/>
            <person name="Bay R.A."/>
            <person name="Gillette P."/>
            <person name="Baker A.C."/>
            <person name="Traylor-Knowles N."/>
        </authorList>
    </citation>
    <scope>NUCLEOTIDE SEQUENCE [LARGE SCALE GENOMIC DNA]</scope>
    <source>
        <strain evidence="11">RSMAS</strain>
        <tissue evidence="11">Whole animal</tissue>
    </source>
</reference>
<evidence type="ECO:0000256" key="6">
    <source>
        <dbReference type="ARBA" id="ARBA00023170"/>
    </source>
</evidence>
<name>A0A3M6UWC8_POCDA</name>
<dbReference type="GO" id="GO:0004930">
    <property type="term" value="F:G protein-coupled receptor activity"/>
    <property type="evidence" value="ECO:0007669"/>
    <property type="project" value="UniProtKB-KW"/>
</dbReference>
<evidence type="ECO:0000313" key="11">
    <source>
        <dbReference type="EMBL" id="RMX57899.1"/>
    </source>
</evidence>
<feature type="transmembrane region" description="Helical" evidence="9">
    <location>
        <begin position="63"/>
        <end position="89"/>
    </location>
</feature>
<dbReference type="AlphaFoldDB" id="A0A3M6UWC8"/>
<keyword evidence="5 9" id="KW-0472">Membrane</keyword>
<feature type="transmembrane region" description="Helical" evidence="9">
    <location>
        <begin position="143"/>
        <end position="162"/>
    </location>
</feature>
<feature type="transmembrane region" description="Helical" evidence="9">
    <location>
        <begin position="295"/>
        <end position="317"/>
    </location>
</feature>
<dbReference type="OrthoDB" id="10053194at2759"/>
<dbReference type="PANTHER" id="PTHR45695:SF9">
    <property type="entry name" value="LEUCOKININ RECEPTOR"/>
    <property type="match status" value="1"/>
</dbReference>